<evidence type="ECO:0000313" key="2">
    <source>
        <dbReference type="EMBL" id="CAG7608123.1"/>
    </source>
</evidence>
<feature type="transmembrane region" description="Helical" evidence="1">
    <location>
        <begin position="42"/>
        <end position="62"/>
    </location>
</feature>
<keyword evidence="1" id="KW-0812">Transmembrane</keyword>
<gene>
    <name evidence="2" type="ORF">LEUCIP111803_01084</name>
</gene>
<proteinExistence type="predicted"/>
<keyword evidence="1" id="KW-1133">Transmembrane helix</keyword>
<keyword evidence="1" id="KW-0472">Membrane</keyword>
<evidence type="ECO:0000256" key="1">
    <source>
        <dbReference type="SAM" id="Phobius"/>
    </source>
</evidence>
<keyword evidence="3" id="KW-1185">Reference proteome</keyword>
<dbReference type="RefSeq" id="WP_218114709.1">
    <property type="nucleotide sequence ID" value="NZ_CAJVAP010000010.1"/>
</dbReference>
<name>A0A916JVN2_9MICO</name>
<comment type="caution">
    <text evidence="2">The sequence shown here is derived from an EMBL/GenBank/DDBJ whole genome shotgun (WGS) entry which is preliminary data.</text>
</comment>
<organism evidence="2 3">
    <name type="scientific">Leucobacter soli</name>
    <dbReference type="NCBI Taxonomy" id="2812850"/>
    <lineage>
        <taxon>Bacteria</taxon>
        <taxon>Bacillati</taxon>
        <taxon>Actinomycetota</taxon>
        <taxon>Actinomycetes</taxon>
        <taxon>Micrococcales</taxon>
        <taxon>Microbacteriaceae</taxon>
        <taxon>Leucobacter</taxon>
    </lineage>
</organism>
<dbReference type="EMBL" id="CAJVAP010000010">
    <property type="protein sequence ID" value="CAG7608123.1"/>
    <property type="molecule type" value="Genomic_DNA"/>
</dbReference>
<accession>A0A916JVN2</accession>
<protein>
    <submittedName>
        <fullName evidence="2">Uncharacterized protein</fullName>
    </submittedName>
</protein>
<evidence type="ECO:0000313" key="3">
    <source>
        <dbReference type="Proteomes" id="UP000693892"/>
    </source>
</evidence>
<sequence length="64" mass="7106">MAAQVSSAEEARALIEEPHLRDLVDQLEQPEHQGIQLEKRDYVLLGLATILVPVILTVWGMLAS</sequence>
<reference evidence="2" key="1">
    <citation type="submission" date="2021-06" db="EMBL/GenBank/DDBJ databases">
        <authorList>
            <person name="Criscuolo A."/>
        </authorList>
    </citation>
    <scope>NUCLEOTIDE SEQUENCE</scope>
    <source>
        <strain evidence="2">CIP111803</strain>
    </source>
</reference>
<dbReference type="AlphaFoldDB" id="A0A916JVN2"/>
<dbReference type="Proteomes" id="UP000693892">
    <property type="component" value="Unassembled WGS sequence"/>
</dbReference>